<dbReference type="InterPro" id="IPR003439">
    <property type="entry name" value="ABC_transporter-like_ATP-bd"/>
</dbReference>
<feature type="domain" description="ABC transporter" evidence="6">
    <location>
        <begin position="73"/>
        <end position="168"/>
    </location>
</feature>
<dbReference type="EMBL" id="CAJVSB020000005">
    <property type="protein sequence ID" value="CAH2040392.1"/>
    <property type="molecule type" value="Genomic_DNA"/>
</dbReference>
<dbReference type="GO" id="GO:0140359">
    <property type="term" value="F:ABC-type transporter activity"/>
    <property type="evidence" value="ECO:0007669"/>
    <property type="project" value="InterPro"/>
</dbReference>
<evidence type="ECO:0000313" key="9">
    <source>
        <dbReference type="EMBL" id="CAH2040392.1"/>
    </source>
</evidence>
<dbReference type="GO" id="GO:0016887">
    <property type="term" value="F:ATP hydrolysis activity"/>
    <property type="evidence" value="ECO:0007669"/>
    <property type="project" value="InterPro"/>
</dbReference>
<feature type="non-terminal residue" evidence="9">
    <location>
        <position position="1"/>
    </location>
</feature>
<dbReference type="Proteomes" id="UP000836841">
    <property type="component" value="Unassembled WGS sequence"/>
</dbReference>
<accession>A0AAU9RIL0</accession>
<keyword evidence="2 5" id="KW-0812">Transmembrane</keyword>
<evidence type="ECO:0000259" key="8">
    <source>
        <dbReference type="Pfam" id="PF08370"/>
    </source>
</evidence>
<feature type="transmembrane region" description="Helical" evidence="5">
    <location>
        <begin position="432"/>
        <end position="454"/>
    </location>
</feature>
<comment type="caution">
    <text evidence="9">The sequence shown here is derived from an EMBL/GenBank/DDBJ whole genome shotgun (WGS) entry which is preliminary data.</text>
</comment>
<comment type="subcellular location">
    <subcellularLocation>
        <location evidence="1">Membrane</location>
        <topology evidence="1">Multi-pass membrane protein</topology>
    </subcellularLocation>
</comment>
<feature type="domain" description="Plant PDR ABC transporter associated" evidence="8">
    <location>
        <begin position="494"/>
        <end position="548"/>
    </location>
</feature>
<dbReference type="GO" id="GO:0016020">
    <property type="term" value="C:membrane"/>
    <property type="evidence" value="ECO:0007669"/>
    <property type="project" value="UniProtKB-SubCell"/>
</dbReference>
<sequence length="552" mass="63399">LGYEERKNLVERLVKIAEEDNEAFLLKLRDRIDRSLCRSRALPTFVTFFVNVLDGFLNHLHVLPSRKKHLSILQDVSGIIRPCRMTLLLGPPSSGKTTLLLALAGKLASDLKFSGRVTYNGCEMHEFVPQRTAAYISQKDVHTGEMTVRETLAFSARCQGVGSRYEMLAELSRREKEANIKPDPDIDIFMKARKDIEFQSLSCSRNRSSTTFQIVKLLRQYVYILQGTALISLLQPAPETYDLFDDVILISTVRLFIRVPGKCDSRKDQEQYWTRRDEPYRFITVTEFAEAFRSFHAGKSLGDELAVPFDKAKSHPAALTTRKYGVSKKELLKACASRELLLMKRNSFVYIFKLMQLSVMALITMTLFFRTEMHRNSETDGQTYAGALFFTTVMVMFNGLSEISMTVLKLPVFYKQRDLLFYPSWAYSIPMWILRVTVSCIEVALWVILTYYVVGYEPSMERGYEEMVDMGLLASPLMYAQNAILVNEFLGHSWGHVISNSKASLGEAILKSRGYFPYAYWYWLGVGALLGFVFLYNFCFTLALTYLNREYR</sequence>
<evidence type="ECO:0000259" key="6">
    <source>
        <dbReference type="Pfam" id="PF00005"/>
    </source>
</evidence>
<evidence type="ECO:0008006" key="11">
    <source>
        <dbReference type="Google" id="ProtNLM"/>
    </source>
</evidence>
<keyword evidence="10" id="KW-1185">Reference proteome</keyword>
<gene>
    <name evidence="9" type="ORF">TAV2_LOCUS4117</name>
</gene>
<organism evidence="9 10">
    <name type="scientific">Thlaspi arvense</name>
    <name type="common">Field penny-cress</name>
    <dbReference type="NCBI Taxonomy" id="13288"/>
    <lineage>
        <taxon>Eukaryota</taxon>
        <taxon>Viridiplantae</taxon>
        <taxon>Streptophyta</taxon>
        <taxon>Embryophyta</taxon>
        <taxon>Tracheophyta</taxon>
        <taxon>Spermatophyta</taxon>
        <taxon>Magnoliopsida</taxon>
        <taxon>eudicotyledons</taxon>
        <taxon>Gunneridae</taxon>
        <taxon>Pentapetalae</taxon>
        <taxon>rosids</taxon>
        <taxon>malvids</taxon>
        <taxon>Brassicales</taxon>
        <taxon>Brassicaceae</taxon>
        <taxon>Thlaspideae</taxon>
        <taxon>Thlaspi</taxon>
    </lineage>
</organism>
<protein>
    <recommendedName>
        <fullName evidence="11">ABC transporter domain-containing protein</fullName>
    </recommendedName>
</protein>
<evidence type="ECO:0000256" key="1">
    <source>
        <dbReference type="ARBA" id="ARBA00004141"/>
    </source>
</evidence>
<feature type="transmembrane region" description="Helical" evidence="5">
    <location>
        <begin position="389"/>
        <end position="412"/>
    </location>
</feature>
<reference evidence="9 10" key="1">
    <citation type="submission" date="2022-03" db="EMBL/GenBank/DDBJ databases">
        <authorList>
            <person name="Nunn A."/>
            <person name="Chopra R."/>
            <person name="Nunn A."/>
            <person name="Contreras Garrido A."/>
        </authorList>
    </citation>
    <scope>NUCLEOTIDE SEQUENCE [LARGE SCALE GENOMIC DNA]</scope>
</reference>
<dbReference type="InterPro" id="IPR027417">
    <property type="entry name" value="P-loop_NTPase"/>
</dbReference>
<evidence type="ECO:0000313" key="10">
    <source>
        <dbReference type="Proteomes" id="UP000836841"/>
    </source>
</evidence>
<feature type="transmembrane region" description="Helical" evidence="5">
    <location>
        <begin position="348"/>
        <end position="369"/>
    </location>
</feature>
<dbReference type="Pfam" id="PF08370">
    <property type="entry name" value="PDR_assoc"/>
    <property type="match status" value="1"/>
</dbReference>
<keyword evidence="3 5" id="KW-1133">Transmembrane helix</keyword>
<evidence type="ECO:0000256" key="2">
    <source>
        <dbReference type="ARBA" id="ARBA00022692"/>
    </source>
</evidence>
<dbReference type="Pfam" id="PF00005">
    <property type="entry name" value="ABC_tran"/>
    <property type="match status" value="1"/>
</dbReference>
<dbReference type="InterPro" id="IPR013581">
    <property type="entry name" value="PDR_assoc"/>
</dbReference>
<dbReference type="Gene3D" id="3.40.50.300">
    <property type="entry name" value="P-loop containing nucleotide triphosphate hydrolases"/>
    <property type="match status" value="1"/>
</dbReference>
<dbReference type="PANTHER" id="PTHR48040:SF45">
    <property type="entry name" value="PLEIOTROPIC DRUG RESISTANCE PROTEIN 1-LIKE"/>
    <property type="match status" value="1"/>
</dbReference>
<name>A0AAU9RIL0_THLAR</name>
<feature type="transmembrane region" description="Helical" evidence="5">
    <location>
        <begin position="520"/>
        <end position="547"/>
    </location>
</feature>
<keyword evidence="4 5" id="KW-0472">Membrane</keyword>
<evidence type="ECO:0000256" key="4">
    <source>
        <dbReference type="ARBA" id="ARBA00023136"/>
    </source>
</evidence>
<dbReference type="Pfam" id="PF01061">
    <property type="entry name" value="ABC2_membrane"/>
    <property type="match status" value="1"/>
</dbReference>
<proteinExistence type="predicted"/>
<evidence type="ECO:0000256" key="3">
    <source>
        <dbReference type="ARBA" id="ARBA00022989"/>
    </source>
</evidence>
<evidence type="ECO:0000259" key="7">
    <source>
        <dbReference type="Pfam" id="PF01061"/>
    </source>
</evidence>
<feature type="domain" description="ABC-2 type transporter transmembrane" evidence="7">
    <location>
        <begin position="331"/>
        <end position="463"/>
    </location>
</feature>
<dbReference type="SUPFAM" id="SSF52540">
    <property type="entry name" value="P-loop containing nucleoside triphosphate hydrolases"/>
    <property type="match status" value="1"/>
</dbReference>
<dbReference type="AlphaFoldDB" id="A0AAU9RIL0"/>
<evidence type="ECO:0000256" key="5">
    <source>
        <dbReference type="SAM" id="Phobius"/>
    </source>
</evidence>
<dbReference type="GO" id="GO:0005524">
    <property type="term" value="F:ATP binding"/>
    <property type="evidence" value="ECO:0007669"/>
    <property type="project" value="InterPro"/>
</dbReference>
<dbReference type="PANTHER" id="PTHR48040">
    <property type="entry name" value="PLEIOTROPIC DRUG RESISTANCE PROTEIN 1-LIKE ISOFORM X1"/>
    <property type="match status" value="1"/>
</dbReference>
<dbReference type="InterPro" id="IPR013525">
    <property type="entry name" value="ABC2_TM"/>
</dbReference>